<reference evidence="6" key="2">
    <citation type="journal article" date="2021" name="PeerJ">
        <title>Extensive microbial diversity within the chicken gut microbiome revealed by metagenomics and culture.</title>
        <authorList>
            <person name="Gilroy R."/>
            <person name="Ravi A."/>
            <person name="Getino M."/>
            <person name="Pursley I."/>
            <person name="Horton D.L."/>
            <person name="Alikhan N.F."/>
            <person name="Baker D."/>
            <person name="Gharbi K."/>
            <person name="Hall N."/>
            <person name="Watson M."/>
            <person name="Adriaenssens E.M."/>
            <person name="Foster-Nyarko E."/>
            <person name="Jarju S."/>
            <person name="Secka A."/>
            <person name="Antonio M."/>
            <person name="Oren A."/>
            <person name="Chaudhuri R.R."/>
            <person name="La Ragione R."/>
            <person name="Hildebrand F."/>
            <person name="Pallen M.J."/>
        </authorList>
    </citation>
    <scope>NUCLEOTIDE SEQUENCE</scope>
    <source>
        <strain evidence="6">CHK195-12923</strain>
    </source>
</reference>
<feature type="domain" description="Response regulatory" evidence="4">
    <location>
        <begin position="3"/>
        <end position="120"/>
    </location>
</feature>
<reference evidence="6" key="1">
    <citation type="submission" date="2020-10" db="EMBL/GenBank/DDBJ databases">
        <authorList>
            <person name="Gilroy R."/>
        </authorList>
    </citation>
    <scope>NUCLEOTIDE SEQUENCE</scope>
    <source>
        <strain evidence="6">CHK195-12923</strain>
    </source>
</reference>
<dbReference type="PROSITE" id="PS50110">
    <property type="entry name" value="RESPONSE_REGULATORY"/>
    <property type="match status" value="1"/>
</dbReference>
<dbReference type="InterPro" id="IPR046947">
    <property type="entry name" value="LytR-like"/>
</dbReference>
<evidence type="ECO:0000256" key="1">
    <source>
        <dbReference type="ARBA" id="ARBA00018672"/>
    </source>
</evidence>
<evidence type="ECO:0000256" key="3">
    <source>
        <dbReference type="PROSITE-ProRule" id="PRU00169"/>
    </source>
</evidence>
<dbReference type="InterPro" id="IPR001789">
    <property type="entry name" value="Sig_transdc_resp-reg_receiver"/>
</dbReference>
<accession>A0A9D1MKF5</accession>
<feature type="domain" description="HTH LytTR-type" evidence="5">
    <location>
        <begin position="133"/>
        <end position="229"/>
    </location>
</feature>
<dbReference type="GO" id="GO:0000156">
    <property type="term" value="F:phosphorelay response regulator activity"/>
    <property type="evidence" value="ECO:0007669"/>
    <property type="project" value="InterPro"/>
</dbReference>
<evidence type="ECO:0000313" key="7">
    <source>
        <dbReference type="Proteomes" id="UP000824110"/>
    </source>
</evidence>
<dbReference type="PANTHER" id="PTHR37299:SF1">
    <property type="entry name" value="STAGE 0 SPORULATION PROTEIN A HOMOLOG"/>
    <property type="match status" value="1"/>
</dbReference>
<comment type="caution">
    <text evidence="6">The sequence shown here is derived from an EMBL/GenBank/DDBJ whole genome shotgun (WGS) entry which is preliminary data.</text>
</comment>
<proteinExistence type="predicted"/>
<dbReference type="SMART" id="SM00850">
    <property type="entry name" value="LytTR"/>
    <property type="match status" value="1"/>
</dbReference>
<evidence type="ECO:0000256" key="2">
    <source>
        <dbReference type="ARBA" id="ARBA00024867"/>
    </source>
</evidence>
<dbReference type="EMBL" id="DVNE01000042">
    <property type="protein sequence ID" value="HIU61845.1"/>
    <property type="molecule type" value="Genomic_DNA"/>
</dbReference>
<dbReference type="InterPro" id="IPR011006">
    <property type="entry name" value="CheY-like_superfamily"/>
</dbReference>
<dbReference type="Gene3D" id="2.40.50.1020">
    <property type="entry name" value="LytTr DNA-binding domain"/>
    <property type="match status" value="1"/>
</dbReference>
<comment type="function">
    <text evidence="2">May play the central regulatory role in sporulation. It may be an element of the effector pathway responsible for the activation of sporulation genes in response to nutritional stress. Spo0A may act in concert with spo0H (a sigma factor) to control the expression of some genes that are critical to the sporulation process.</text>
</comment>
<evidence type="ECO:0000313" key="6">
    <source>
        <dbReference type="EMBL" id="HIU61845.1"/>
    </source>
</evidence>
<dbReference type="Pfam" id="PF04397">
    <property type="entry name" value="LytTR"/>
    <property type="match status" value="1"/>
</dbReference>
<evidence type="ECO:0000259" key="5">
    <source>
        <dbReference type="PROSITE" id="PS50930"/>
    </source>
</evidence>
<dbReference type="Gene3D" id="3.40.50.2300">
    <property type="match status" value="1"/>
</dbReference>
<dbReference type="PANTHER" id="PTHR37299">
    <property type="entry name" value="TRANSCRIPTIONAL REGULATOR-RELATED"/>
    <property type="match status" value="1"/>
</dbReference>
<protein>
    <recommendedName>
        <fullName evidence="1">Stage 0 sporulation protein A homolog</fullName>
    </recommendedName>
</protein>
<dbReference type="SUPFAM" id="SSF52172">
    <property type="entry name" value="CheY-like"/>
    <property type="match status" value="1"/>
</dbReference>
<dbReference type="InterPro" id="IPR007492">
    <property type="entry name" value="LytTR_DNA-bd_dom"/>
</dbReference>
<evidence type="ECO:0000259" key="4">
    <source>
        <dbReference type="PROSITE" id="PS50110"/>
    </source>
</evidence>
<dbReference type="Proteomes" id="UP000824110">
    <property type="component" value="Unassembled WGS sequence"/>
</dbReference>
<dbReference type="Pfam" id="PF00072">
    <property type="entry name" value="Response_reg"/>
    <property type="match status" value="1"/>
</dbReference>
<sequence length="234" mass="27058">MIKIAIVEDEPSESDKLREYIDRYCTENECAAQTEVFSNPNAFLQKFRCNYNLILLDIEMPELDGLSLAGRIRESDGIVPIVFVTNMKKLAIGGYKVNALDFIVKPVSYYGFALTFKKALSYISHFGEQQITIPIKFGERRVNVSDIKYVETSARKLIFHMVNEEIVAFGTMRDLEERLRSCNFSRCNSCYLVNLRHVSKIYRDDVYVGEEQLAISRSKKKSFLDDITNYWGQH</sequence>
<dbReference type="GO" id="GO:0003677">
    <property type="term" value="F:DNA binding"/>
    <property type="evidence" value="ECO:0007669"/>
    <property type="project" value="InterPro"/>
</dbReference>
<feature type="modified residue" description="4-aspartylphosphate" evidence="3">
    <location>
        <position position="57"/>
    </location>
</feature>
<dbReference type="PROSITE" id="PS50930">
    <property type="entry name" value="HTH_LYTTR"/>
    <property type="match status" value="1"/>
</dbReference>
<gene>
    <name evidence="6" type="ORF">IAB69_04275</name>
</gene>
<name>A0A9D1MKF5_9FIRM</name>
<dbReference type="SMART" id="SM00448">
    <property type="entry name" value="REC"/>
    <property type="match status" value="1"/>
</dbReference>
<organism evidence="6 7">
    <name type="scientific">Candidatus Coproplasma excrementigallinarum</name>
    <dbReference type="NCBI Taxonomy" id="2840747"/>
    <lineage>
        <taxon>Bacteria</taxon>
        <taxon>Bacillati</taxon>
        <taxon>Bacillota</taxon>
        <taxon>Clostridia</taxon>
        <taxon>Eubacteriales</taxon>
        <taxon>Candidatus Coproplasma</taxon>
    </lineage>
</organism>
<keyword evidence="3" id="KW-0597">Phosphoprotein</keyword>
<dbReference type="AlphaFoldDB" id="A0A9D1MKF5"/>